<dbReference type="Proteomes" id="UP001428817">
    <property type="component" value="Unassembled WGS sequence"/>
</dbReference>
<organism evidence="3 4">
    <name type="scientific">Pseudonocardia eucalypti</name>
    <dbReference type="NCBI Taxonomy" id="648755"/>
    <lineage>
        <taxon>Bacteria</taxon>
        <taxon>Bacillati</taxon>
        <taxon>Actinomycetota</taxon>
        <taxon>Actinomycetes</taxon>
        <taxon>Pseudonocardiales</taxon>
        <taxon>Pseudonocardiaceae</taxon>
        <taxon>Pseudonocardia</taxon>
    </lineage>
</organism>
<keyword evidence="4" id="KW-1185">Reference proteome</keyword>
<keyword evidence="2" id="KW-1133">Transmembrane helix</keyword>
<evidence type="ECO:0000256" key="2">
    <source>
        <dbReference type="SAM" id="Phobius"/>
    </source>
</evidence>
<feature type="transmembrane region" description="Helical" evidence="2">
    <location>
        <begin position="12"/>
        <end position="31"/>
    </location>
</feature>
<reference evidence="4" key="1">
    <citation type="journal article" date="2019" name="Int. J. Syst. Evol. Microbiol.">
        <title>The Global Catalogue of Microorganisms (GCM) 10K type strain sequencing project: providing services to taxonomists for standard genome sequencing and annotation.</title>
        <authorList>
            <consortium name="The Broad Institute Genomics Platform"/>
            <consortium name="The Broad Institute Genome Sequencing Center for Infectious Disease"/>
            <person name="Wu L."/>
            <person name="Ma J."/>
        </authorList>
    </citation>
    <scope>NUCLEOTIDE SEQUENCE [LARGE SCALE GENOMIC DNA]</scope>
    <source>
        <strain evidence="4">JCM 18303</strain>
    </source>
</reference>
<name>A0ABP9PTM5_9PSEU</name>
<accession>A0ABP9PTM5</accession>
<evidence type="ECO:0000313" key="4">
    <source>
        <dbReference type="Proteomes" id="UP001428817"/>
    </source>
</evidence>
<dbReference type="RefSeq" id="WP_185066590.1">
    <property type="nucleotide sequence ID" value="NZ_BAABJP010000007.1"/>
</dbReference>
<evidence type="ECO:0000256" key="1">
    <source>
        <dbReference type="SAM" id="MobiDB-lite"/>
    </source>
</evidence>
<evidence type="ECO:0000313" key="3">
    <source>
        <dbReference type="EMBL" id="GAA5151851.1"/>
    </source>
</evidence>
<gene>
    <name evidence="3" type="ORF">GCM10023321_19600</name>
</gene>
<proteinExistence type="predicted"/>
<dbReference type="EMBL" id="BAABJP010000007">
    <property type="protein sequence ID" value="GAA5151851.1"/>
    <property type="molecule type" value="Genomic_DNA"/>
</dbReference>
<sequence>MAGPSIGDTRWSVAVSLLVAAAMATIAVVTVQRAGCADPGHYEARPGGYELVGGCIEANDLPVAPESDPTPAAPAPDLRLPYRP</sequence>
<feature type="region of interest" description="Disordered" evidence="1">
    <location>
        <begin position="60"/>
        <end position="84"/>
    </location>
</feature>
<keyword evidence="2" id="KW-0812">Transmembrane</keyword>
<keyword evidence="2" id="KW-0472">Membrane</keyword>
<evidence type="ECO:0008006" key="5">
    <source>
        <dbReference type="Google" id="ProtNLM"/>
    </source>
</evidence>
<comment type="caution">
    <text evidence="3">The sequence shown here is derived from an EMBL/GenBank/DDBJ whole genome shotgun (WGS) entry which is preliminary data.</text>
</comment>
<protein>
    <recommendedName>
        <fullName evidence="5">Secreted protein</fullName>
    </recommendedName>
</protein>